<dbReference type="EMBL" id="BAABRO010000010">
    <property type="protein sequence ID" value="GAA5508634.1"/>
    <property type="molecule type" value="Genomic_DNA"/>
</dbReference>
<accession>A0ABP9VU10</accession>
<protein>
    <submittedName>
        <fullName evidence="1">Uncharacterized protein</fullName>
    </submittedName>
</protein>
<keyword evidence="2" id="KW-1185">Reference proteome</keyword>
<sequence>MFLEKVRDNENHVPGHCLSLRTCFKQPEYQSHGTVSSGFRIVPMETLALTAKQFSRYFRDWLKLPCGSVARRLRNHSNELSEQDPMIRWLPTIIHQLSYLRSVQRKNQDARNVRRVVGLPVVCGPFSRTSLVTVSRTCAWIAVIAVFSLNSTGWAQNGFQSSNTPISPGVSFGGQSPVDIPQTNLQPMGGGGFSTSPPAASPFPSASSSIGGNFDPYATGAAGLPSYPAPSVPPGTTLGPVQVPGTLLPASRPGGESLFSRIFSNSGSSPIMPTATTGYGASAYGGGSSTTILPPANYGANAYGSTPYGPSPYGAPTYGAPAYGPSGGFDSGVPLSGPAYPSTVYPSVGPTTLFPGGIFGGNGSVFGSSSEFSAYRLLQGPRIRHTFLGTTDEPDSLGVNDTDVSVVFAYQNFLYSSQPLMIAPSFSLHLWDGPETTPTQNADLPSSAYSGFIDLGWQSDPNQILGLELGTRVGVFTDFDTMNSDSLRVMGKGLVNFRLTPASTIKGGVYVLDRIRYNVIPAGGILWQPDPYSRYDIFFPQPKLAHYWRTVGTQDVWWYLGGEYGGGSWTVTRSDNSEQQVDINDYRVMFGLEWGQHEFIQAGRRNAFVEVGYVFDREILYENKANQFDQDDAIMFRAGIGY</sequence>
<evidence type="ECO:0000313" key="1">
    <source>
        <dbReference type="EMBL" id="GAA5508634.1"/>
    </source>
</evidence>
<proteinExistence type="predicted"/>
<gene>
    <name evidence="1" type="ORF">Rcae01_04101</name>
</gene>
<organism evidence="1 2">
    <name type="scientific">Novipirellula caenicola</name>
    <dbReference type="NCBI Taxonomy" id="1536901"/>
    <lineage>
        <taxon>Bacteria</taxon>
        <taxon>Pseudomonadati</taxon>
        <taxon>Planctomycetota</taxon>
        <taxon>Planctomycetia</taxon>
        <taxon>Pirellulales</taxon>
        <taxon>Pirellulaceae</taxon>
        <taxon>Novipirellula</taxon>
    </lineage>
</organism>
<dbReference type="Proteomes" id="UP001416858">
    <property type="component" value="Unassembled WGS sequence"/>
</dbReference>
<comment type="caution">
    <text evidence="1">The sequence shown here is derived from an EMBL/GenBank/DDBJ whole genome shotgun (WGS) entry which is preliminary data.</text>
</comment>
<evidence type="ECO:0000313" key="2">
    <source>
        <dbReference type="Proteomes" id="UP001416858"/>
    </source>
</evidence>
<reference evidence="1 2" key="1">
    <citation type="submission" date="2024-02" db="EMBL/GenBank/DDBJ databases">
        <title>Rhodopirellula caenicola NBRC 110016.</title>
        <authorList>
            <person name="Ichikawa N."/>
            <person name="Katano-Makiyama Y."/>
            <person name="Hidaka K."/>
        </authorList>
    </citation>
    <scope>NUCLEOTIDE SEQUENCE [LARGE SCALE GENOMIC DNA]</scope>
    <source>
        <strain evidence="1 2">NBRC 110016</strain>
    </source>
</reference>
<name>A0ABP9VU10_9BACT</name>